<dbReference type="EMBL" id="JBHSMH010000101">
    <property type="protein sequence ID" value="MFC5471509.1"/>
    <property type="molecule type" value="Genomic_DNA"/>
</dbReference>
<dbReference type="Proteomes" id="UP001596105">
    <property type="component" value="Unassembled WGS sequence"/>
</dbReference>
<sequence>MNAYHLHIPAELGTIRATVKAGDIFQTIDGFGVNLNPQYWNNGALTPVMDLLIDDLGASLFRVDVFGNSNWVDPDNRYDKSILTESTYSKVYGGPIFSQTWALSKYLNRRGIKPYLNASGLVPSWMLAEDGMTLKDYDSFAEMMVSMIKWASEIEQIDFEWFGPLNETDLGPPEGPRLNGLEFTKAIEVLVEKLKIHGLSEIRLVTAEQAIFNLDYVMHLLDSAEIRPYLGVIGMHTYETIRVHELASYLNARTDGSIRFWMTEYGDLDETGESEWDVAMRSTQRLLICLQDGAQAGLVWDAFDNYHDHDFAWTLYGLLRRGRHSYTPKKRFYAAKQIFRYVRPQSVRVAVECAQTEALLTAFLHPEDGLSIVGINSRATPIEIQVHFEDCNPAAFELYITNPHLHCQSMGLYQADKSLRAVIPENSIFTFKERKSAP</sequence>
<dbReference type="PANTHER" id="PTHR42767:SF1">
    <property type="entry name" value="ENDO-BETA-1,6-GALACTANASE-LIKE DOMAIN-CONTAINING PROTEIN"/>
    <property type="match status" value="1"/>
</dbReference>
<proteinExistence type="predicted"/>
<reference evidence="2" key="1">
    <citation type="journal article" date="2019" name="Int. J. Syst. Evol. Microbiol.">
        <title>The Global Catalogue of Microorganisms (GCM) 10K type strain sequencing project: providing services to taxonomists for standard genome sequencing and annotation.</title>
        <authorList>
            <consortium name="The Broad Institute Genomics Platform"/>
            <consortium name="The Broad Institute Genome Sequencing Center for Infectious Disease"/>
            <person name="Wu L."/>
            <person name="Ma J."/>
        </authorList>
    </citation>
    <scope>NUCLEOTIDE SEQUENCE [LARGE SCALE GENOMIC DNA]</scope>
    <source>
        <strain evidence="2">CCUG 57113</strain>
    </source>
</reference>
<dbReference type="RefSeq" id="WP_209745788.1">
    <property type="nucleotide sequence ID" value="NZ_JBHSMH010000101.1"/>
</dbReference>
<dbReference type="PANTHER" id="PTHR42767">
    <property type="entry name" value="ENDO-BETA-1,6-GALACTANASE"/>
    <property type="match status" value="1"/>
</dbReference>
<dbReference type="InterPro" id="IPR039743">
    <property type="entry name" value="6GAL/EXGAL"/>
</dbReference>
<gene>
    <name evidence="1" type="ORF">ACFPPD_22805</name>
</gene>
<evidence type="ECO:0000313" key="1">
    <source>
        <dbReference type="EMBL" id="MFC5471509.1"/>
    </source>
</evidence>
<dbReference type="InterPro" id="IPR013780">
    <property type="entry name" value="Glyco_hydro_b"/>
</dbReference>
<dbReference type="SUPFAM" id="SSF51445">
    <property type="entry name" value="(Trans)glycosidases"/>
    <property type="match status" value="1"/>
</dbReference>
<dbReference type="InterPro" id="IPR017853">
    <property type="entry name" value="GH"/>
</dbReference>
<accession>A0ABW0M045</accession>
<evidence type="ECO:0000313" key="2">
    <source>
        <dbReference type="Proteomes" id="UP001596105"/>
    </source>
</evidence>
<comment type="caution">
    <text evidence="1">The sequence shown here is derived from an EMBL/GenBank/DDBJ whole genome shotgun (WGS) entry which is preliminary data.</text>
</comment>
<protein>
    <submittedName>
        <fullName evidence="1">Uncharacterized protein</fullName>
    </submittedName>
</protein>
<name>A0ABW0M045_9BACL</name>
<dbReference type="Gene3D" id="2.60.40.1180">
    <property type="entry name" value="Golgi alpha-mannosidase II"/>
    <property type="match status" value="1"/>
</dbReference>
<dbReference type="Gene3D" id="3.20.20.80">
    <property type="entry name" value="Glycosidases"/>
    <property type="match status" value="1"/>
</dbReference>
<organism evidence="1 2">
    <name type="scientific">Cohnella suwonensis</name>
    <dbReference type="NCBI Taxonomy" id="696072"/>
    <lineage>
        <taxon>Bacteria</taxon>
        <taxon>Bacillati</taxon>
        <taxon>Bacillota</taxon>
        <taxon>Bacilli</taxon>
        <taxon>Bacillales</taxon>
        <taxon>Paenibacillaceae</taxon>
        <taxon>Cohnella</taxon>
    </lineage>
</organism>
<keyword evidence="2" id="KW-1185">Reference proteome</keyword>